<name>K1WT65_MARBU</name>
<dbReference type="InParanoid" id="K1WT65"/>
<dbReference type="Gene3D" id="2.60.40.10">
    <property type="entry name" value="Immunoglobulins"/>
    <property type="match status" value="1"/>
</dbReference>
<proteinExistence type="predicted"/>
<dbReference type="SMART" id="SM00429">
    <property type="entry name" value="IPT"/>
    <property type="match status" value="1"/>
</dbReference>
<organism evidence="3 4">
    <name type="scientific">Marssonina brunnea f. sp. multigermtubi (strain MB_m1)</name>
    <name type="common">Marssonina leaf spot fungus</name>
    <dbReference type="NCBI Taxonomy" id="1072389"/>
    <lineage>
        <taxon>Eukaryota</taxon>
        <taxon>Fungi</taxon>
        <taxon>Dikarya</taxon>
        <taxon>Ascomycota</taxon>
        <taxon>Pezizomycotina</taxon>
        <taxon>Leotiomycetes</taxon>
        <taxon>Helotiales</taxon>
        <taxon>Drepanopezizaceae</taxon>
        <taxon>Drepanopeziza</taxon>
    </lineage>
</organism>
<reference evidence="3 4" key="1">
    <citation type="journal article" date="2012" name="BMC Genomics">
        <title>Sequencing the genome of Marssonina brunnea reveals fungus-poplar co-evolution.</title>
        <authorList>
            <person name="Zhu S."/>
            <person name="Cao Y.-Z."/>
            <person name="Jiang C."/>
            <person name="Tan B.-Y."/>
            <person name="Wang Z."/>
            <person name="Feng S."/>
            <person name="Zhang L."/>
            <person name="Su X.-H."/>
            <person name="Brejova B."/>
            <person name="Vinar T."/>
            <person name="Xu M."/>
            <person name="Wang M.-X."/>
            <person name="Zhang S.-G."/>
            <person name="Huang M.-R."/>
            <person name="Wu R."/>
            <person name="Zhou Y."/>
        </authorList>
    </citation>
    <scope>NUCLEOTIDE SEQUENCE [LARGE SCALE GENOMIC DNA]</scope>
    <source>
        <strain evidence="3 4">MB_m1</strain>
    </source>
</reference>
<dbReference type="InterPro" id="IPR014756">
    <property type="entry name" value="Ig_E-set"/>
</dbReference>
<feature type="compositionally biased region" description="Polar residues" evidence="1">
    <location>
        <begin position="262"/>
        <end position="276"/>
    </location>
</feature>
<feature type="domain" description="IPT/TIG" evidence="2">
    <location>
        <begin position="847"/>
        <end position="944"/>
    </location>
</feature>
<keyword evidence="4" id="KW-1185">Reference proteome</keyword>
<feature type="compositionally biased region" description="Polar residues" evidence="1">
    <location>
        <begin position="626"/>
        <end position="641"/>
    </location>
</feature>
<gene>
    <name evidence="3" type="ORF">MBM_05545</name>
</gene>
<protein>
    <submittedName>
        <fullName evidence="3">Ankyrin repeat protein</fullName>
    </submittedName>
</protein>
<dbReference type="CDD" id="cd00102">
    <property type="entry name" value="IPT"/>
    <property type="match status" value="1"/>
</dbReference>
<dbReference type="GeneID" id="18761480"/>
<sequence>MGDSNSKRKRPQRGMPMNTEPDANMLGGIDADPDFEFFNSNLENSPGLFFAEDLVTDNSQFLPNFGTPDTVDQKSQLLPVQNSLLETTPQPSRSAPQPMSPAAVFQDTSAAFSGSKRKSRSSSDSSGSALTSADDVMMADADMVDWKFEEGTVSHDAKIYSGFDGTINPAAMGNFDFIDKAMEKVFDFDSAASSPSPFAMGPVDSPEMASGQEDRPRRRQSPMLKSKSTHHSKRNSQHSITQSMNGLTTAGSREASPPAMVTRSQESSPAAFFNNSPSPGNTVNFMNAPHMTSGPIQHPGWAAGLGGFNNGPSATMQRALNPHPMPEMSLYQPPAHMAPPPLEPLLTIHPTPLKSRVETQIPITMVISNVPAGVTKVHLPTHCISKPKLLAKPTPARSPDTLELDVKLVLSSAMANPENRRRAFERAASGRAPSVQVESSPGESGADEDDENKPSNGGDVDICPGCITRERKRAARKKVKKVEEEESWHRDEAKRVIVFNTHEVKEWQAPTSQQPLAEATGNRPEPFFAEGSMQVDIPMRIACYCRHQNEKVGFQVIFTLKDYQGRVIAQTITSSIMITDDHKTHNMPQMANESDGQMFSGPGPFSADPPFDLSAAPPGNLPPFRLSQSNPDSQGMQSNFHMQFPPPLPPGVAPSSHVSQANSVSATPRNMSRPTSPSLPHGRTAKKRKPSGSNKVPSGLVMTRLETGDIAVGQGPPTGPSSANTSSAPSPFTPNFSTFTLTDQQHYHPQPPTTISTIPRQYHTGPPTPNGHEQAFFSNGNRSQSMENLAMHQLYSTPASAHPSRVPSPSNGMRGTVQAYQNHQARIAQAVANGLSGVPLALNPRRPPTIHKLVPQEGPKSGGIEVTCLGSGFCAGLEVMFGDSIATTTTFWGDTTLVCLLPPAERAGTVAVTFKHQHPQHQEQQIHPYAAPPMPKQNVFFKYVDDDEQQMLRIALSVLDHKMAGKMEDVRDLARRILGDGPSSWCGPNGPSLPGCGGGGGFMGPLN</sequence>
<feature type="region of interest" description="Disordered" evidence="1">
    <location>
        <begin position="424"/>
        <end position="464"/>
    </location>
</feature>
<dbReference type="OMA" id="SYMTIPN"/>
<dbReference type="eggNOG" id="KOG3836">
    <property type="taxonomic scope" value="Eukaryota"/>
</dbReference>
<evidence type="ECO:0000313" key="4">
    <source>
        <dbReference type="Proteomes" id="UP000006753"/>
    </source>
</evidence>
<dbReference type="Pfam" id="PF25603">
    <property type="entry name" value="SPT23_MGA2_DBD"/>
    <property type="match status" value="2"/>
</dbReference>
<dbReference type="InterPro" id="IPR057962">
    <property type="entry name" value="SPT23_MGA2_DBD"/>
</dbReference>
<accession>K1WT65</accession>
<feature type="compositionally biased region" description="Basic residues" evidence="1">
    <location>
        <begin position="227"/>
        <end position="236"/>
    </location>
</feature>
<feature type="compositionally biased region" description="Low complexity" evidence="1">
    <location>
        <begin position="720"/>
        <end position="737"/>
    </location>
</feature>
<feature type="compositionally biased region" description="Polar residues" evidence="1">
    <location>
        <begin position="237"/>
        <end position="251"/>
    </location>
</feature>
<dbReference type="Proteomes" id="UP000006753">
    <property type="component" value="Unassembled WGS sequence"/>
</dbReference>
<dbReference type="STRING" id="1072389.K1WT65"/>
<dbReference type="EMBL" id="JH921439">
    <property type="protein sequence ID" value="EKD16251.1"/>
    <property type="molecule type" value="Genomic_DNA"/>
</dbReference>
<feature type="region of interest" description="Disordered" evidence="1">
    <location>
        <begin position="192"/>
        <end position="276"/>
    </location>
</feature>
<feature type="region of interest" description="Disordered" evidence="1">
    <location>
        <begin position="1"/>
        <end position="28"/>
    </location>
</feature>
<feature type="region of interest" description="Disordered" evidence="1">
    <location>
        <begin position="110"/>
        <end position="130"/>
    </location>
</feature>
<dbReference type="Pfam" id="PF01833">
    <property type="entry name" value="TIG"/>
    <property type="match status" value="1"/>
</dbReference>
<dbReference type="AlphaFoldDB" id="K1WT65"/>
<evidence type="ECO:0000256" key="1">
    <source>
        <dbReference type="SAM" id="MobiDB-lite"/>
    </source>
</evidence>
<dbReference type="FunCoup" id="K1WT65">
    <property type="interactions" value="1205"/>
</dbReference>
<evidence type="ECO:0000313" key="3">
    <source>
        <dbReference type="EMBL" id="EKD16251.1"/>
    </source>
</evidence>
<dbReference type="SUPFAM" id="SSF81296">
    <property type="entry name" value="E set domains"/>
    <property type="match status" value="1"/>
</dbReference>
<dbReference type="InterPro" id="IPR013783">
    <property type="entry name" value="Ig-like_fold"/>
</dbReference>
<feature type="region of interest" description="Disordered" evidence="1">
    <location>
        <begin position="597"/>
        <end position="737"/>
    </location>
</feature>
<dbReference type="HOGENOM" id="CLU_002768_0_0_1"/>
<dbReference type="InterPro" id="IPR002909">
    <property type="entry name" value="IPT_dom"/>
</dbReference>
<dbReference type="KEGG" id="mbe:MBM_05545"/>
<dbReference type="OrthoDB" id="71307at2759"/>
<evidence type="ECO:0000259" key="2">
    <source>
        <dbReference type="SMART" id="SM00429"/>
    </source>
</evidence>
<feature type="compositionally biased region" description="Polar residues" evidence="1">
    <location>
        <begin position="656"/>
        <end position="678"/>
    </location>
</feature>